<accession>A0A8J2UIT8</accession>
<reference evidence="5" key="1">
    <citation type="journal article" date="2014" name="Int. J. Syst. Evol. Microbiol.">
        <title>Complete genome sequence of Corynebacterium casei LMG S-19264T (=DSM 44701T), isolated from a smear-ripened cheese.</title>
        <authorList>
            <consortium name="US DOE Joint Genome Institute (JGI-PGF)"/>
            <person name="Walter F."/>
            <person name="Albersmeier A."/>
            <person name="Kalinowski J."/>
            <person name="Ruckert C."/>
        </authorList>
    </citation>
    <scope>NUCLEOTIDE SEQUENCE</scope>
    <source>
        <strain evidence="5">CGMCC 1.15448</strain>
    </source>
</reference>
<dbReference type="EMBL" id="BMJC01000007">
    <property type="protein sequence ID" value="GGB24011.1"/>
    <property type="molecule type" value="Genomic_DNA"/>
</dbReference>
<dbReference type="InterPro" id="IPR036942">
    <property type="entry name" value="Beta-barrel_TonB_sf"/>
</dbReference>
<keyword evidence="5" id="KW-0176">Collagen</keyword>
<comment type="caution">
    <text evidence="5">The sequence shown here is derived from an EMBL/GenBank/DDBJ whole genome shotgun (WGS) entry which is preliminary data.</text>
</comment>
<gene>
    <name evidence="5" type="ORF">GCM10011511_54880</name>
</gene>
<evidence type="ECO:0000256" key="1">
    <source>
        <dbReference type="ARBA" id="ARBA00004442"/>
    </source>
</evidence>
<sequence>MITRNFDASKIARVQILDRKSEQAIFTGIDDGARTKTLNLVLKESAKGGYFGKLDVGGNTSNYYNVNGALASFRNKEQFTALGTIANTGVLGSSIKNIDASTYFLNGNTDALNASAGTGIPKFDAVALHYANTWHGPENHLASNYQYSHYFTQPMTDIQTLQIQPGNLYKQDQQAQSTNQQDQHWIYGIYNWAPNTRSAFNFSVYGTDSRSQNQFGSTETSSLSDTLVNTSLRTIQDTVIRQKIGSDISWRIVIGKRTDRVLSFRGSVAKLENTTNGYLYVLNHYYQVNGLIQSVDTIDQRKQFESHPITSEFSINFSEPLWKGVVLGLVYWQFQSGDNPLQMTWSRAGGKYDMIVDSLSSHFKTRIFNQSAAISLQGKVGILSYTMGNEWNAYSYRQQDLLVASGSHLSYLNWEPRLLLNFAINKETNLNFNYHTLTREPSITQLMPTKNNNDPLHLTLGNLNLKSDFSQTFGLNFHRFKTWLLDLALTMNLTSNSISTKTTTDSLGRQISQPVNVDGTRMAGINLTATRKVLGFDVGIHATGTYDRTVNYVNADLTVNDAYSGSGGFSLNRYVMDKYSFSLYTTFTYFDQVSSINISSPVRYWTQSHQGAMTLFFMRDFEINTNATYTWQQKTSAFSVNTSALLLNGYISRNFLHNKLVAKIQFNNILNNNAGIIRSNTANINTQSSTNILGRYWMLSATYHFDKKFRKK</sequence>
<reference evidence="5" key="2">
    <citation type="submission" date="2020-09" db="EMBL/GenBank/DDBJ databases">
        <authorList>
            <person name="Sun Q."/>
            <person name="Zhou Y."/>
        </authorList>
    </citation>
    <scope>NUCLEOTIDE SEQUENCE</scope>
    <source>
        <strain evidence="5">CGMCC 1.15448</strain>
    </source>
</reference>
<name>A0A8J2UIT8_9BACT</name>
<evidence type="ECO:0000259" key="4">
    <source>
        <dbReference type="Pfam" id="PF14905"/>
    </source>
</evidence>
<evidence type="ECO:0000256" key="3">
    <source>
        <dbReference type="ARBA" id="ARBA00023237"/>
    </source>
</evidence>
<dbReference type="SUPFAM" id="SSF56935">
    <property type="entry name" value="Porins"/>
    <property type="match status" value="1"/>
</dbReference>
<keyword evidence="2" id="KW-0472">Membrane</keyword>
<keyword evidence="6" id="KW-1185">Reference proteome</keyword>
<comment type="subcellular location">
    <subcellularLocation>
        <location evidence="1">Cell outer membrane</location>
    </subcellularLocation>
</comment>
<protein>
    <submittedName>
        <fullName evidence="5">Collagen-binding protein</fullName>
    </submittedName>
</protein>
<feature type="domain" description="Outer membrane protein beta-barrel" evidence="4">
    <location>
        <begin position="279"/>
        <end position="534"/>
    </location>
</feature>
<evidence type="ECO:0000313" key="5">
    <source>
        <dbReference type="EMBL" id="GGB24011.1"/>
    </source>
</evidence>
<keyword evidence="3" id="KW-0998">Cell outer membrane</keyword>
<organism evidence="5 6">
    <name type="scientific">Puia dinghuensis</name>
    <dbReference type="NCBI Taxonomy" id="1792502"/>
    <lineage>
        <taxon>Bacteria</taxon>
        <taxon>Pseudomonadati</taxon>
        <taxon>Bacteroidota</taxon>
        <taxon>Chitinophagia</taxon>
        <taxon>Chitinophagales</taxon>
        <taxon>Chitinophagaceae</taxon>
        <taxon>Puia</taxon>
    </lineage>
</organism>
<dbReference type="Proteomes" id="UP000607559">
    <property type="component" value="Unassembled WGS sequence"/>
</dbReference>
<evidence type="ECO:0000313" key="6">
    <source>
        <dbReference type="Proteomes" id="UP000607559"/>
    </source>
</evidence>
<proteinExistence type="predicted"/>
<evidence type="ECO:0000256" key="2">
    <source>
        <dbReference type="ARBA" id="ARBA00023136"/>
    </source>
</evidence>
<dbReference type="Gene3D" id="2.40.170.20">
    <property type="entry name" value="TonB-dependent receptor, beta-barrel domain"/>
    <property type="match status" value="1"/>
</dbReference>
<dbReference type="InterPro" id="IPR041700">
    <property type="entry name" value="OMP_b-brl_3"/>
</dbReference>
<dbReference type="AlphaFoldDB" id="A0A8J2UIT8"/>
<dbReference type="GO" id="GO:0009279">
    <property type="term" value="C:cell outer membrane"/>
    <property type="evidence" value="ECO:0007669"/>
    <property type="project" value="UniProtKB-SubCell"/>
</dbReference>
<dbReference type="Pfam" id="PF14905">
    <property type="entry name" value="OMP_b-brl_3"/>
    <property type="match status" value="1"/>
</dbReference>